<dbReference type="InterPro" id="IPR007272">
    <property type="entry name" value="Sulf_transp_TsuA/YedE"/>
</dbReference>
<dbReference type="Pfam" id="PF04143">
    <property type="entry name" value="Sulf_transp"/>
    <property type="match status" value="1"/>
</dbReference>
<feature type="transmembrane region" description="Helical" evidence="9">
    <location>
        <begin position="115"/>
        <end position="140"/>
    </location>
</feature>
<evidence type="ECO:0000256" key="7">
    <source>
        <dbReference type="ARBA" id="ARBA00023136"/>
    </source>
</evidence>
<protein>
    <recommendedName>
        <fullName evidence="12">YeeE/YedE family protein</fullName>
    </recommendedName>
</protein>
<reference evidence="10 11" key="1">
    <citation type="submission" date="2019-06" db="EMBL/GenBank/DDBJ databases">
        <title>Spirosoma utsteinense sp. nov. isolated from Antarctic ice-free soils.</title>
        <authorList>
            <person name="Tahon G."/>
        </authorList>
    </citation>
    <scope>NUCLEOTIDE SEQUENCE [LARGE SCALE GENOMIC DNA]</scope>
    <source>
        <strain evidence="10 11">LMG 31447</strain>
    </source>
</reference>
<comment type="similarity">
    <text evidence="8">Belongs to the TsuA/YedE (TC 9.B.102) family.</text>
</comment>
<feature type="transmembrane region" description="Helical" evidence="9">
    <location>
        <begin position="63"/>
        <end position="82"/>
    </location>
</feature>
<comment type="subcellular location">
    <subcellularLocation>
        <location evidence="1">Cell inner membrane</location>
        <topology evidence="1">Multi-pass membrane protein</topology>
    </subcellularLocation>
</comment>
<evidence type="ECO:0000256" key="3">
    <source>
        <dbReference type="ARBA" id="ARBA00022475"/>
    </source>
</evidence>
<keyword evidence="11" id="KW-1185">Reference proteome</keyword>
<sequence length="191" mass="20622">MLNVLTQPWPWYVAGALIGLTVPTLLILGNKAFGISSSLRHICAACLPGNIDFFNYDWRKEAWNLWFVGGITLGGFIAGTLLKNPEPLVIAPNTVHALRELGVRDFSSGLMPADIFNWGNLVTTTGLLFFVIGGFLVGFGTRWAGGCTSGHAIMGLSNLQWPSLVATICFMVGGIAMTHIGLPFLMRLITL</sequence>
<gene>
    <name evidence="10" type="ORF">FH603_605</name>
</gene>
<keyword evidence="7 9" id="KW-0472">Membrane</keyword>
<evidence type="ECO:0000256" key="4">
    <source>
        <dbReference type="ARBA" id="ARBA00022519"/>
    </source>
</evidence>
<evidence type="ECO:0000256" key="6">
    <source>
        <dbReference type="ARBA" id="ARBA00022989"/>
    </source>
</evidence>
<feature type="transmembrane region" description="Helical" evidence="9">
    <location>
        <begin position="12"/>
        <end position="30"/>
    </location>
</feature>
<dbReference type="PANTHER" id="PTHR30574:SF1">
    <property type="entry name" value="SULPHUR TRANSPORT DOMAIN-CONTAINING PROTEIN"/>
    <property type="match status" value="1"/>
</dbReference>
<evidence type="ECO:0000256" key="2">
    <source>
        <dbReference type="ARBA" id="ARBA00022448"/>
    </source>
</evidence>
<evidence type="ECO:0000313" key="11">
    <source>
        <dbReference type="Proteomes" id="UP000700732"/>
    </source>
</evidence>
<evidence type="ECO:0000313" key="10">
    <source>
        <dbReference type="EMBL" id="MBC3790121.1"/>
    </source>
</evidence>
<evidence type="ECO:0000256" key="9">
    <source>
        <dbReference type="SAM" id="Phobius"/>
    </source>
</evidence>
<dbReference type="RefSeq" id="WP_186735922.1">
    <property type="nucleotide sequence ID" value="NZ_VFIA01000003.1"/>
</dbReference>
<keyword evidence="3" id="KW-1003">Cell membrane</keyword>
<dbReference type="EMBL" id="VFIA01000003">
    <property type="protein sequence ID" value="MBC3790121.1"/>
    <property type="molecule type" value="Genomic_DNA"/>
</dbReference>
<keyword evidence="6 9" id="KW-1133">Transmembrane helix</keyword>
<evidence type="ECO:0000256" key="5">
    <source>
        <dbReference type="ARBA" id="ARBA00022692"/>
    </source>
</evidence>
<name>A0ABR6W1X7_9BACT</name>
<dbReference type="PANTHER" id="PTHR30574">
    <property type="entry name" value="INNER MEMBRANE PROTEIN YEDE"/>
    <property type="match status" value="1"/>
</dbReference>
<evidence type="ECO:0000256" key="8">
    <source>
        <dbReference type="ARBA" id="ARBA00035655"/>
    </source>
</evidence>
<evidence type="ECO:0008006" key="12">
    <source>
        <dbReference type="Google" id="ProtNLM"/>
    </source>
</evidence>
<keyword evidence="4" id="KW-0997">Cell inner membrane</keyword>
<comment type="caution">
    <text evidence="10">The sequence shown here is derived from an EMBL/GenBank/DDBJ whole genome shotgun (WGS) entry which is preliminary data.</text>
</comment>
<proteinExistence type="inferred from homology"/>
<feature type="transmembrane region" description="Helical" evidence="9">
    <location>
        <begin position="161"/>
        <end position="186"/>
    </location>
</feature>
<dbReference type="Proteomes" id="UP000700732">
    <property type="component" value="Unassembled WGS sequence"/>
</dbReference>
<organism evidence="10 11">
    <name type="scientific">Spirosoma utsteinense</name>
    <dbReference type="NCBI Taxonomy" id="2585773"/>
    <lineage>
        <taxon>Bacteria</taxon>
        <taxon>Pseudomonadati</taxon>
        <taxon>Bacteroidota</taxon>
        <taxon>Cytophagia</taxon>
        <taxon>Cytophagales</taxon>
        <taxon>Cytophagaceae</taxon>
        <taxon>Spirosoma</taxon>
    </lineage>
</organism>
<evidence type="ECO:0000256" key="1">
    <source>
        <dbReference type="ARBA" id="ARBA00004429"/>
    </source>
</evidence>
<keyword evidence="5 9" id="KW-0812">Transmembrane</keyword>
<keyword evidence="2" id="KW-0813">Transport</keyword>
<accession>A0ABR6W1X7</accession>